<gene>
    <name evidence="1" type="ORF">ACFPN2_19730</name>
</gene>
<evidence type="ECO:0000313" key="1">
    <source>
        <dbReference type="EMBL" id="MFC4311339.1"/>
    </source>
</evidence>
<dbReference type="Proteomes" id="UP001595904">
    <property type="component" value="Unassembled WGS sequence"/>
</dbReference>
<comment type="caution">
    <text evidence="1">The sequence shown here is derived from an EMBL/GenBank/DDBJ whole genome shotgun (WGS) entry which is preliminary data.</text>
</comment>
<accession>A0ABV8SY14</accession>
<evidence type="ECO:0000313" key="2">
    <source>
        <dbReference type="Proteomes" id="UP001595904"/>
    </source>
</evidence>
<dbReference type="EMBL" id="JBHSDU010000003">
    <property type="protein sequence ID" value="MFC4311339.1"/>
    <property type="molecule type" value="Genomic_DNA"/>
</dbReference>
<reference evidence="2" key="1">
    <citation type="journal article" date="2019" name="Int. J. Syst. Evol. Microbiol.">
        <title>The Global Catalogue of Microorganisms (GCM) 10K type strain sequencing project: providing services to taxonomists for standard genome sequencing and annotation.</title>
        <authorList>
            <consortium name="The Broad Institute Genomics Platform"/>
            <consortium name="The Broad Institute Genome Sequencing Center for Infectious Disease"/>
            <person name="Wu L."/>
            <person name="Ma J."/>
        </authorList>
    </citation>
    <scope>NUCLEOTIDE SEQUENCE [LARGE SCALE GENOMIC DNA]</scope>
    <source>
        <strain evidence="2">CGMCC 1.10759</strain>
    </source>
</reference>
<keyword evidence="2" id="KW-1185">Reference proteome</keyword>
<organism evidence="1 2">
    <name type="scientific">Steroidobacter flavus</name>
    <dbReference type="NCBI Taxonomy" id="1842136"/>
    <lineage>
        <taxon>Bacteria</taxon>
        <taxon>Pseudomonadati</taxon>
        <taxon>Pseudomonadota</taxon>
        <taxon>Gammaproteobacteria</taxon>
        <taxon>Steroidobacterales</taxon>
        <taxon>Steroidobacteraceae</taxon>
        <taxon>Steroidobacter</taxon>
    </lineage>
</organism>
<sequence>MPQPQEAQARVIEEWFRLPESRRLHATDAVVFAFRLLQDRPEMFARDRGRDKVDHDVIVEWLLPYLNRHTN</sequence>
<dbReference type="RefSeq" id="WP_380599592.1">
    <property type="nucleotide sequence ID" value="NZ_JBHSDU010000003.1"/>
</dbReference>
<proteinExistence type="predicted"/>
<name>A0ABV8SY14_9GAMM</name>
<protein>
    <submittedName>
        <fullName evidence="1">Uncharacterized protein</fullName>
    </submittedName>
</protein>